<keyword evidence="10" id="KW-0812">Transmembrane</keyword>
<dbReference type="InterPro" id="IPR047146">
    <property type="entry name" value="Cyt_P450_E_CYP52_fungi"/>
</dbReference>
<dbReference type="GO" id="GO:0005506">
    <property type="term" value="F:iron ion binding"/>
    <property type="evidence" value="ECO:0007669"/>
    <property type="project" value="InterPro"/>
</dbReference>
<dbReference type="GO" id="GO:0004497">
    <property type="term" value="F:monooxygenase activity"/>
    <property type="evidence" value="ECO:0007669"/>
    <property type="project" value="UniProtKB-KW"/>
</dbReference>
<evidence type="ECO:0000313" key="12">
    <source>
        <dbReference type="Proteomes" id="UP000267821"/>
    </source>
</evidence>
<keyword evidence="5 9" id="KW-0560">Oxidoreductase</keyword>
<dbReference type="Proteomes" id="UP000267821">
    <property type="component" value="Unassembled WGS sequence"/>
</dbReference>
<keyword evidence="12" id="KW-1185">Reference proteome</keyword>
<keyword evidence="3 8" id="KW-0349">Heme</keyword>
<dbReference type="PANTHER" id="PTHR24287">
    <property type="entry name" value="P450, PUTATIVE (EUROFUNG)-RELATED"/>
    <property type="match status" value="1"/>
</dbReference>
<dbReference type="InterPro" id="IPR002401">
    <property type="entry name" value="Cyt_P450_E_grp-I"/>
</dbReference>
<dbReference type="GO" id="GO:0020037">
    <property type="term" value="F:heme binding"/>
    <property type="evidence" value="ECO:0007669"/>
    <property type="project" value="InterPro"/>
</dbReference>
<feature type="transmembrane region" description="Helical" evidence="10">
    <location>
        <begin position="6"/>
        <end position="23"/>
    </location>
</feature>
<keyword evidence="7 9" id="KW-0503">Monooxygenase</keyword>
<dbReference type="SUPFAM" id="SSF48264">
    <property type="entry name" value="Cytochrome P450"/>
    <property type="match status" value="1"/>
</dbReference>
<keyword evidence="10" id="KW-0472">Membrane</keyword>
<dbReference type="FunCoup" id="A0A3N4LQ40">
    <property type="interactions" value="534"/>
</dbReference>
<keyword evidence="6 8" id="KW-0408">Iron</keyword>
<reference evidence="11 12" key="1">
    <citation type="journal article" date="2018" name="Nat. Ecol. Evol.">
        <title>Pezizomycetes genomes reveal the molecular basis of ectomycorrhizal truffle lifestyle.</title>
        <authorList>
            <person name="Murat C."/>
            <person name="Payen T."/>
            <person name="Noel B."/>
            <person name="Kuo A."/>
            <person name="Morin E."/>
            <person name="Chen J."/>
            <person name="Kohler A."/>
            <person name="Krizsan K."/>
            <person name="Balestrini R."/>
            <person name="Da Silva C."/>
            <person name="Montanini B."/>
            <person name="Hainaut M."/>
            <person name="Levati E."/>
            <person name="Barry K.W."/>
            <person name="Belfiori B."/>
            <person name="Cichocki N."/>
            <person name="Clum A."/>
            <person name="Dockter R.B."/>
            <person name="Fauchery L."/>
            <person name="Guy J."/>
            <person name="Iotti M."/>
            <person name="Le Tacon F."/>
            <person name="Lindquist E.A."/>
            <person name="Lipzen A."/>
            <person name="Malagnac F."/>
            <person name="Mello A."/>
            <person name="Molinier V."/>
            <person name="Miyauchi S."/>
            <person name="Poulain J."/>
            <person name="Riccioni C."/>
            <person name="Rubini A."/>
            <person name="Sitrit Y."/>
            <person name="Splivallo R."/>
            <person name="Traeger S."/>
            <person name="Wang M."/>
            <person name="Zifcakova L."/>
            <person name="Wipf D."/>
            <person name="Zambonelli A."/>
            <person name="Paolocci F."/>
            <person name="Nowrousian M."/>
            <person name="Ottonello S."/>
            <person name="Baldrian P."/>
            <person name="Spatafora J.W."/>
            <person name="Henrissat B."/>
            <person name="Nagy L.G."/>
            <person name="Aury J.M."/>
            <person name="Wincker P."/>
            <person name="Grigoriev I.V."/>
            <person name="Bonfante P."/>
            <person name="Martin F.M."/>
        </authorList>
    </citation>
    <scope>NUCLEOTIDE SEQUENCE [LARGE SCALE GENOMIC DNA]</scope>
    <source>
        <strain evidence="11 12">ATCC MYA-4762</strain>
    </source>
</reference>
<organism evidence="11 12">
    <name type="scientific">Terfezia boudieri ATCC MYA-4762</name>
    <dbReference type="NCBI Taxonomy" id="1051890"/>
    <lineage>
        <taxon>Eukaryota</taxon>
        <taxon>Fungi</taxon>
        <taxon>Dikarya</taxon>
        <taxon>Ascomycota</taxon>
        <taxon>Pezizomycotina</taxon>
        <taxon>Pezizomycetes</taxon>
        <taxon>Pezizales</taxon>
        <taxon>Pezizaceae</taxon>
        <taxon>Terfezia</taxon>
    </lineage>
</organism>
<evidence type="ECO:0000256" key="9">
    <source>
        <dbReference type="RuleBase" id="RU000461"/>
    </source>
</evidence>
<evidence type="ECO:0000256" key="10">
    <source>
        <dbReference type="SAM" id="Phobius"/>
    </source>
</evidence>
<dbReference type="Pfam" id="PF00067">
    <property type="entry name" value="p450"/>
    <property type="match status" value="1"/>
</dbReference>
<evidence type="ECO:0000256" key="3">
    <source>
        <dbReference type="ARBA" id="ARBA00022617"/>
    </source>
</evidence>
<evidence type="ECO:0000256" key="2">
    <source>
        <dbReference type="ARBA" id="ARBA00010617"/>
    </source>
</evidence>
<feature type="transmembrane region" description="Helical" evidence="10">
    <location>
        <begin position="296"/>
        <end position="319"/>
    </location>
</feature>
<dbReference type="InterPro" id="IPR017972">
    <property type="entry name" value="Cyt_P450_CS"/>
</dbReference>
<evidence type="ECO:0000256" key="5">
    <source>
        <dbReference type="ARBA" id="ARBA00023002"/>
    </source>
</evidence>
<dbReference type="PRINTS" id="PR00463">
    <property type="entry name" value="EP450I"/>
</dbReference>
<dbReference type="PROSITE" id="PS00086">
    <property type="entry name" value="CYTOCHROME_P450"/>
    <property type="match status" value="1"/>
</dbReference>
<accession>A0A3N4LQ40</accession>
<keyword evidence="10" id="KW-1133">Transmembrane helix</keyword>
<gene>
    <name evidence="11" type="ORF">L211DRAFT_823137</name>
</gene>
<evidence type="ECO:0000256" key="6">
    <source>
        <dbReference type="ARBA" id="ARBA00023004"/>
    </source>
</evidence>
<dbReference type="GO" id="GO:0016705">
    <property type="term" value="F:oxidoreductase activity, acting on paired donors, with incorporation or reduction of molecular oxygen"/>
    <property type="evidence" value="ECO:0007669"/>
    <property type="project" value="InterPro"/>
</dbReference>
<dbReference type="STRING" id="1051890.A0A3N4LQ40"/>
<dbReference type="PANTHER" id="PTHR24287:SF1">
    <property type="entry name" value="P450, PUTATIVE (EUROFUNG)-RELATED"/>
    <property type="match status" value="1"/>
</dbReference>
<proteinExistence type="inferred from homology"/>
<comment type="cofactor">
    <cofactor evidence="1 8">
        <name>heme</name>
        <dbReference type="ChEBI" id="CHEBI:30413"/>
    </cofactor>
</comment>
<keyword evidence="4 8" id="KW-0479">Metal-binding</keyword>
<dbReference type="InParanoid" id="A0A3N4LQ40"/>
<sequence length="515" mass="58880">MLSVTSLTIGGIFLAFLITKLIYQYQLRKFARSRGCLPPILISRWPLGIDTFRESMHNFKNMRFCKMSNGRHVTYGDTFKLNVLGDVVIITRHPENVKAILSTQFDEFYLAHRIGGKLDLLLGKHGIFVQWGPAWAHSRALLRPQFNKGQIVNDMDSLEFHVKRMISLLPDNKVFDIQPYFFALTMDTATEFLFGESVESLLTEKGDEPAKGTFPEAFNTASWWISKKVKFGPWHWAVGNKETARGCEISRNFVGKFVDKALAMDPGKKKEGEQKYVFLNALAEEYKDRTILTDQIINILLAGRDTTAALLAFVMWFLARNKRVWHKLRAEVLERVGKENKPTWEIIKDMKYLKYVLNETLRLLPAVPMNTRSAAKRTTLPCGGGPDQKSPIVVEKNSLIHYSVYSMHRRREVYGDDAEEFNPDRWETLKPGAWDYLPFNGGPRICLGQQYALNEASYAIIRVLQKYQDIVAIDPDTGKEVPGWGEDKTDKMFKERLGLTLSSMDGVHVRLTPTA</sequence>
<evidence type="ECO:0000256" key="1">
    <source>
        <dbReference type="ARBA" id="ARBA00001971"/>
    </source>
</evidence>
<evidence type="ECO:0000256" key="4">
    <source>
        <dbReference type="ARBA" id="ARBA00022723"/>
    </source>
</evidence>
<feature type="binding site" description="axial binding residue" evidence="8">
    <location>
        <position position="446"/>
    </location>
    <ligand>
        <name>heme</name>
        <dbReference type="ChEBI" id="CHEBI:30413"/>
    </ligand>
    <ligandPart>
        <name>Fe</name>
        <dbReference type="ChEBI" id="CHEBI:18248"/>
    </ligandPart>
</feature>
<dbReference type="CDD" id="cd11063">
    <property type="entry name" value="CYP52"/>
    <property type="match status" value="1"/>
</dbReference>
<dbReference type="OrthoDB" id="1470350at2759"/>
<dbReference type="InterPro" id="IPR001128">
    <property type="entry name" value="Cyt_P450"/>
</dbReference>
<comment type="similarity">
    <text evidence="2 9">Belongs to the cytochrome P450 family.</text>
</comment>
<dbReference type="InterPro" id="IPR036396">
    <property type="entry name" value="Cyt_P450_sf"/>
</dbReference>
<evidence type="ECO:0000313" key="11">
    <source>
        <dbReference type="EMBL" id="RPB24960.1"/>
    </source>
</evidence>
<dbReference type="Gene3D" id="1.10.630.10">
    <property type="entry name" value="Cytochrome P450"/>
    <property type="match status" value="1"/>
</dbReference>
<dbReference type="EMBL" id="ML121539">
    <property type="protein sequence ID" value="RPB24960.1"/>
    <property type="molecule type" value="Genomic_DNA"/>
</dbReference>
<dbReference type="AlphaFoldDB" id="A0A3N4LQ40"/>
<evidence type="ECO:0000256" key="8">
    <source>
        <dbReference type="PIRSR" id="PIRSR602401-1"/>
    </source>
</evidence>
<evidence type="ECO:0000256" key="7">
    <source>
        <dbReference type="ARBA" id="ARBA00023033"/>
    </source>
</evidence>
<protein>
    <submittedName>
        <fullName evidence="11">Putative cytochrome P450</fullName>
    </submittedName>
</protein>
<dbReference type="PRINTS" id="PR00385">
    <property type="entry name" value="P450"/>
</dbReference>
<name>A0A3N4LQ40_9PEZI</name>